<keyword evidence="4" id="KW-1185">Reference proteome</keyword>
<evidence type="ECO:0000313" key="3">
    <source>
        <dbReference type="EMBL" id="AQP54311.1"/>
    </source>
</evidence>
<dbReference type="KEGG" id="vpi:BW732_08805"/>
<dbReference type="STRING" id="633807.BW732_08805"/>
<gene>
    <name evidence="3" type="ORF">BW732_08805</name>
</gene>
<dbReference type="Proteomes" id="UP000188246">
    <property type="component" value="Chromosome"/>
</dbReference>
<dbReference type="RefSeq" id="WP_077276387.1">
    <property type="nucleotide sequence ID" value="NZ_CP019609.1"/>
</dbReference>
<organism evidence="3 4">
    <name type="scientific">Vagococcus penaei</name>
    <dbReference type="NCBI Taxonomy" id="633807"/>
    <lineage>
        <taxon>Bacteria</taxon>
        <taxon>Bacillati</taxon>
        <taxon>Bacillota</taxon>
        <taxon>Bacilli</taxon>
        <taxon>Lactobacillales</taxon>
        <taxon>Enterococcaceae</taxon>
        <taxon>Vagococcus</taxon>
    </lineage>
</organism>
<dbReference type="OrthoDB" id="2198595at2"/>
<sequence length="731" mass="86214">MIKSDSQVSSYLYVKNRKKSDSQSDIILSITPSNDLKYQIEVSWLNTTELTRPFVLIICRVLSKEWRRVFKRYPIYYCFVNYHETGSNTLYFNFTSKERLTEKDSLFLCDNVCRLFEECLNRVIARQTAEVADHEQQEVVPPQLELLSAELTKVDQTYQQLVTEIREQEVVLKQLASQPIAELNPEEMRQQRYLLQQMYQQVEQQRQQLDSLADLRSELSKEESKNNSESSTFFSADKDYPKQFNTSESVNQDIEQSEKVKSFDAFQLFDEVDRVLQPFGQLTGQKTKQADSLSQVAEISELRRELQAMQEEVTYYQKQAVKFEQKTNQLVTMVESLENNRDELRKQAQFDIEQAELDLANTESQLITELNEKKRLLVEMKGLQKTIQSLEENLKLIDSELLQEQDYADTMEHENNQLESLLDQFKEQNTLLTQKMQQQNELIATQRESIEMLKQRLLTLPIDNSHNELATDNQLFSRLQQLCEQIEEQPNVTQSTLDWILGNIHQLEHELENVLSDEQELGQQDAIDSDNSEATKELLEKSDEKSELPTSNGSKDWTANVVSHIDEVEQEQFEDLYDLDPYIDYVASEELVKSLSQDQKRIEQDIKLLFTSLDTQPEKMEKISKTQYHFHRKNCNQLISRWNRVKKIRNIDKNTKFLEFCLYYLDYFNEFNLLLESSIKEPFFDKRHILIDAATFAELKAYSLLSTYLDKYYLQVSEYVEQYFLEDEEID</sequence>
<feature type="region of interest" description="Disordered" evidence="2">
    <location>
        <begin position="217"/>
        <end position="250"/>
    </location>
</feature>
<keyword evidence="1" id="KW-0175">Coiled coil</keyword>
<evidence type="ECO:0000256" key="1">
    <source>
        <dbReference type="SAM" id="Coils"/>
    </source>
</evidence>
<accession>A0A1Q2D7L4</accession>
<feature type="region of interest" description="Disordered" evidence="2">
    <location>
        <begin position="525"/>
        <end position="556"/>
    </location>
</feature>
<dbReference type="AlphaFoldDB" id="A0A1Q2D7L4"/>
<feature type="compositionally biased region" description="Basic and acidic residues" evidence="2">
    <location>
        <begin position="533"/>
        <end position="547"/>
    </location>
</feature>
<evidence type="ECO:0000313" key="4">
    <source>
        <dbReference type="Proteomes" id="UP000188246"/>
    </source>
</evidence>
<proteinExistence type="predicted"/>
<feature type="coiled-coil region" evidence="1">
    <location>
        <begin position="292"/>
        <end position="456"/>
    </location>
</feature>
<dbReference type="EMBL" id="CP019609">
    <property type="protein sequence ID" value="AQP54311.1"/>
    <property type="molecule type" value="Genomic_DNA"/>
</dbReference>
<reference evidence="3 4" key="1">
    <citation type="journal article" date="2010" name="Int. J. Syst. Evol. Microbiol.">
        <title>Vagococcus penaei sp. nov., isolated from spoilage microbiota of cooked shrimp (Penaeus vannamei).</title>
        <authorList>
            <person name="Jaffres E."/>
            <person name="Prevost H."/>
            <person name="Rossero A."/>
            <person name="Joffraud J.J."/>
            <person name="Dousset X."/>
        </authorList>
    </citation>
    <scope>NUCLEOTIDE SEQUENCE [LARGE SCALE GENOMIC DNA]</scope>
    <source>
        <strain evidence="3 4">CD276</strain>
    </source>
</reference>
<evidence type="ECO:0000256" key="2">
    <source>
        <dbReference type="SAM" id="MobiDB-lite"/>
    </source>
</evidence>
<protein>
    <submittedName>
        <fullName evidence="3">Uncharacterized protein</fullName>
    </submittedName>
</protein>
<feature type="compositionally biased region" description="Basic and acidic residues" evidence="2">
    <location>
        <begin position="217"/>
        <end position="226"/>
    </location>
</feature>
<name>A0A1Q2D7L4_9ENTE</name>